<keyword evidence="4 7" id="KW-0547">Nucleotide-binding</keyword>
<name>L0IDC1_HALRX</name>
<evidence type="ECO:0000256" key="2">
    <source>
        <dbReference type="ARBA" id="ARBA00022679"/>
    </source>
</evidence>
<comment type="similarity">
    <text evidence="7">Belongs to the eukaryotic CoaD family.</text>
</comment>
<evidence type="ECO:0000313" key="10">
    <source>
        <dbReference type="EMBL" id="AGB16764.1"/>
    </source>
</evidence>
<dbReference type="OrthoDB" id="53228at2157"/>
<keyword evidence="6 7" id="KW-0173">Coenzyme A biosynthesis</keyword>
<dbReference type="GeneID" id="14376685"/>
<evidence type="ECO:0000256" key="4">
    <source>
        <dbReference type="ARBA" id="ARBA00022741"/>
    </source>
</evidence>
<dbReference type="STRING" id="797302.Halru_2177"/>
<dbReference type="InterPro" id="IPR023540">
    <property type="entry name" value="PPAT_arch"/>
</dbReference>
<dbReference type="GO" id="GO:0005737">
    <property type="term" value="C:cytoplasm"/>
    <property type="evidence" value="ECO:0007669"/>
    <property type="project" value="UniProtKB-SubCell"/>
</dbReference>
<organism evidence="10 11">
    <name type="scientific">Halovivax ruber (strain DSM 18193 / JCM 13892 / XH-70)</name>
    <dbReference type="NCBI Taxonomy" id="797302"/>
    <lineage>
        <taxon>Archaea</taxon>
        <taxon>Methanobacteriati</taxon>
        <taxon>Methanobacteriota</taxon>
        <taxon>Stenosarchaea group</taxon>
        <taxon>Halobacteria</taxon>
        <taxon>Halobacteriales</taxon>
        <taxon>Natrialbaceae</taxon>
        <taxon>Halovivax</taxon>
    </lineage>
</organism>
<keyword evidence="1 7" id="KW-0963">Cytoplasm</keyword>
<keyword evidence="5 7" id="KW-0067">ATP-binding</keyword>
<evidence type="ECO:0000256" key="8">
    <source>
        <dbReference type="SAM" id="MobiDB-lite"/>
    </source>
</evidence>
<keyword evidence="11" id="KW-1185">Reference proteome</keyword>
<dbReference type="AlphaFoldDB" id="L0IDC1"/>
<comment type="pathway">
    <text evidence="7">Cofactor biosynthesis; coenzyme A biosynthesis.</text>
</comment>
<dbReference type="UniPathway" id="UPA00241"/>
<keyword evidence="2 7" id="KW-0808">Transferase</keyword>
<dbReference type="Gene3D" id="3.40.50.620">
    <property type="entry name" value="HUPs"/>
    <property type="match status" value="1"/>
</dbReference>
<comment type="subcellular location">
    <subcellularLocation>
        <location evidence="7">Cytoplasm</location>
    </subcellularLocation>
</comment>
<dbReference type="GO" id="GO:0015937">
    <property type="term" value="P:coenzyme A biosynthetic process"/>
    <property type="evidence" value="ECO:0007669"/>
    <property type="project" value="UniProtKB-UniRule"/>
</dbReference>
<dbReference type="EC" id="2.7.7.3" evidence="7"/>
<feature type="domain" description="Cytidyltransferase-like" evidence="9">
    <location>
        <begin position="5"/>
        <end position="141"/>
    </location>
</feature>
<comment type="function">
    <text evidence="7">Reversibly transfers an adenylyl group from ATP to 4'-phosphopantetheine, yielding dephospho-CoA (dPCoA) and pyrophosphate.</text>
</comment>
<evidence type="ECO:0000259" key="9">
    <source>
        <dbReference type="Pfam" id="PF01467"/>
    </source>
</evidence>
<keyword evidence="3 7" id="KW-0548">Nucleotidyltransferase</keyword>
<accession>L0IDC1</accession>
<dbReference type="GO" id="GO:0005524">
    <property type="term" value="F:ATP binding"/>
    <property type="evidence" value="ECO:0007669"/>
    <property type="project" value="UniProtKB-KW"/>
</dbReference>
<evidence type="ECO:0000256" key="7">
    <source>
        <dbReference type="HAMAP-Rule" id="MF_00647"/>
    </source>
</evidence>
<feature type="compositionally biased region" description="Basic and acidic residues" evidence="8">
    <location>
        <begin position="145"/>
        <end position="168"/>
    </location>
</feature>
<dbReference type="RefSeq" id="WP_015301376.1">
    <property type="nucleotide sequence ID" value="NC_019964.1"/>
</dbReference>
<dbReference type="KEGG" id="hru:Halru_2177"/>
<dbReference type="InterPro" id="IPR014729">
    <property type="entry name" value="Rossmann-like_a/b/a_fold"/>
</dbReference>
<evidence type="ECO:0000256" key="3">
    <source>
        <dbReference type="ARBA" id="ARBA00022695"/>
    </source>
</evidence>
<dbReference type="eggNOG" id="arCOG01223">
    <property type="taxonomic scope" value="Archaea"/>
</dbReference>
<dbReference type="SUPFAM" id="SSF52374">
    <property type="entry name" value="Nucleotidylyl transferase"/>
    <property type="match status" value="1"/>
</dbReference>
<dbReference type="HOGENOM" id="CLU_035272_5_0_2"/>
<evidence type="ECO:0000313" key="11">
    <source>
        <dbReference type="Proteomes" id="UP000010846"/>
    </source>
</evidence>
<dbReference type="HAMAP" id="MF_00647">
    <property type="entry name" value="PPAT_arch"/>
    <property type="match status" value="1"/>
</dbReference>
<dbReference type="NCBIfam" id="NF001985">
    <property type="entry name" value="PRK00777.1"/>
    <property type="match status" value="1"/>
</dbReference>
<dbReference type="Proteomes" id="UP000010846">
    <property type="component" value="Chromosome"/>
</dbReference>
<evidence type="ECO:0000256" key="1">
    <source>
        <dbReference type="ARBA" id="ARBA00022490"/>
    </source>
</evidence>
<dbReference type="NCBIfam" id="TIGR00125">
    <property type="entry name" value="cyt_tran_rel"/>
    <property type="match status" value="1"/>
</dbReference>
<proteinExistence type="inferred from homology"/>
<dbReference type="InterPro" id="IPR004821">
    <property type="entry name" value="Cyt_trans-like"/>
</dbReference>
<dbReference type="EMBL" id="CP003050">
    <property type="protein sequence ID" value="AGB16764.1"/>
    <property type="molecule type" value="Genomic_DNA"/>
</dbReference>
<dbReference type="Pfam" id="PF01467">
    <property type="entry name" value="CTP_transf_like"/>
    <property type="match status" value="1"/>
</dbReference>
<reference evidence="10" key="1">
    <citation type="submission" date="2011-09" db="EMBL/GenBank/DDBJ databases">
        <title>Complete sequence of Halovivax ruber XH-70.</title>
        <authorList>
            <consortium name="US DOE Joint Genome Institute"/>
            <person name="Lucas S."/>
            <person name="Han J."/>
            <person name="Lapidus A."/>
            <person name="Cheng J.-F."/>
            <person name="Goodwin L."/>
            <person name="Pitluck S."/>
            <person name="Peters L."/>
            <person name="Mikhailova N."/>
            <person name="Davenport K."/>
            <person name="Detter J.C."/>
            <person name="Han C."/>
            <person name="Tapia R."/>
            <person name="Land M."/>
            <person name="Hauser L."/>
            <person name="Kyrpides N."/>
            <person name="Ivanova N."/>
            <person name="Pagani I."/>
            <person name="Sproer C."/>
            <person name="Anderson I."/>
            <person name="Woyke T."/>
        </authorList>
    </citation>
    <scope>NUCLEOTIDE SEQUENCE</scope>
    <source>
        <strain evidence="10">XH-70</strain>
    </source>
</reference>
<evidence type="ECO:0000256" key="6">
    <source>
        <dbReference type="ARBA" id="ARBA00022993"/>
    </source>
</evidence>
<sequence>MQVALGGTFDPVHDGHRRLFERAFELGDVTVGLTSDELAPATRHVDRYVRPYSERERDLRAELERLADPRGRDFEIRQLEESTGIATEPQFDALVVSPETVAGGKQINELRRERGHDALELIVVPHARAEDGDIISSTRIVNGEIDEHGALTPEQDGRDRDSDSRSTE</sequence>
<feature type="region of interest" description="Disordered" evidence="8">
    <location>
        <begin position="140"/>
        <end position="168"/>
    </location>
</feature>
<comment type="catalytic activity">
    <reaction evidence="7">
        <text>(R)-4'-phosphopantetheine + ATP + H(+) = 3'-dephospho-CoA + diphosphate</text>
        <dbReference type="Rhea" id="RHEA:19801"/>
        <dbReference type="ChEBI" id="CHEBI:15378"/>
        <dbReference type="ChEBI" id="CHEBI:30616"/>
        <dbReference type="ChEBI" id="CHEBI:33019"/>
        <dbReference type="ChEBI" id="CHEBI:57328"/>
        <dbReference type="ChEBI" id="CHEBI:61723"/>
        <dbReference type="EC" id="2.7.7.3"/>
    </reaction>
</comment>
<evidence type="ECO:0000256" key="5">
    <source>
        <dbReference type="ARBA" id="ARBA00022840"/>
    </source>
</evidence>
<gene>
    <name evidence="7" type="primary">coaD</name>
    <name evidence="10" type="ordered locus">Halru_2177</name>
</gene>
<protein>
    <recommendedName>
        <fullName evidence="7">Phosphopantetheine adenylyltransferase</fullName>
        <ecNumber evidence="7">2.7.7.3</ecNumber>
    </recommendedName>
    <alternativeName>
        <fullName evidence="7">Dephospho-CoA pyrophosphorylase</fullName>
    </alternativeName>
    <alternativeName>
        <fullName evidence="7">Pantetheine-phosphate adenylyltransferase</fullName>
        <shortName evidence="7">PPAT</shortName>
    </alternativeName>
</protein>
<dbReference type="GO" id="GO:0004595">
    <property type="term" value="F:pantetheine-phosphate adenylyltransferase activity"/>
    <property type="evidence" value="ECO:0007669"/>
    <property type="project" value="UniProtKB-UniRule"/>
</dbReference>